<keyword evidence="4" id="KW-1185">Reference proteome</keyword>
<name>A0A485KTD1_9STRA</name>
<accession>A0A485KTD1</accession>
<proteinExistence type="predicted"/>
<feature type="region of interest" description="Disordered" evidence="1">
    <location>
        <begin position="32"/>
        <end position="55"/>
    </location>
</feature>
<evidence type="ECO:0000256" key="1">
    <source>
        <dbReference type="SAM" id="MobiDB-lite"/>
    </source>
</evidence>
<organism evidence="3 4">
    <name type="scientific">Aphanomyces stellatus</name>
    <dbReference type="NCBI Taxonomy" id="120398"/>
    <lineage>
        <taxon>Eukaryota</taxon>
        <taxon>Sar</taxon>
        <taxon>Stramenopiles</taxon>
        <taxon>Oomycota</taxon>
        <taxon>Saprolegniomycetes</taxon>
        <taxon>Saprolegniales</taxon>
        <taxon>Verrucalvaceae</taxon>
        <taxon>Aphanomyces</taxon>
    </lineage>
</organism>
<dbReference type="OrthoDB" id="75145at2759"/>
<dbReference type="EMBL" id="VJMH01005283">
    <property type="protein sequence ID" value="KAF0697879.1"/>
    <property type="molecule type" value="Genomic_DNA"/>
</dbReference>
<sequence>MQSNVIDEDIVERLLFGDDVFTSNVQATQVDDDGAFEESLPPLTELGDGKSAKRKRTRTTLKDEIVYLRAKQVDLQAQLDALQAQSMVAQPVLSVWEGRAKDQMQAAQKSRQENAALRTMLHDQLKTAQALERVLKKKPKLEISPDLLAEEWREWRLDTDPARRLHAMTSITDHLYAKMESEFIQCGIYDLLVGQSGISVRTHQNHLWFDYMQCSVVDVPFDRVAAQVWAVACFEVTMASDDVSAMTGEVLERMDSMVYNRTLTSVTMANGRVWRNEGRWLFRLYEERDRTVIIYRSILDDPLYPHAPDQFRDNLLGWSCRRRPYGTHTSI</sequence>
<protein>
    <submittedName>
        <fullName evidence="3">Aste57867_11462 protein</fullName>
    </submittedName>
</protein>
<evidence type="ECO:0000313" key="4">
    <source>
        <dbReference type="Proteomes" id="UP000332933"/>
    </source>
</evidence>
<dbReference type="EMBL" id="CAADRA010005304">
    <property type="protein sequence ID" value="VFT88323.1"/>
    <property type="molecule type" value="Genomic_DNA"/>
</dbReference>
<dbReference type="AlphaFoldDB" id="A0A485KTD1"/>
<gene>
    <name evidence="3" type="primary">Aste57867_11462</name>
    <name evidence="2" type="ORF">As57867_011419</name>
    <name evidence="3" type="ORF">ASTE57867_11462</name>
</gene>
<evidence type="ECO:0000313" key="3">
    <source>
        <dbReference type="EMBL" id="VFT88323.1"/>
    </source>
</evidence>
<reference evidence="3 4" key="1">
    <citation type="submission" date="2019-03" db="EMBL/GenBank/DDBJ databases">
        <authorList>
            <person name="Gaulin E."/>
            <person name="Dumas B."/>
        </authorList>
    </citation>
    <scope>NUCLEOTIDE SEQUENCE [LARGE SCALE GENOMIC DNA]</scope>
    <source>
        <strain evidence="3">CBS 568.67</strain>
    </source>
</reference>
<evidence type="ECO:0000313" key="2">
    <source>
        <dbReference type="EMBL" id="KAF0697879.1"/>
    </source>
</evidence>
<reference evidence="2" key="2">
    <citation type="submission" date="2019-06" db="EMBL/GenBank/DDBJ databases">
        <title>Genomics analysis of Aphanomyces spp. identifies a new class of oomycete effector associated with host adaptation.</title>
        <authorList>
            <person name="Gaulin E."/>
        </authorList>
    </citation>
    <scope>NUCLEOTIDE SEQUENCE</scope>
    <source>
        <strain evidence="2">CBS 578.67</strain>
    </source>
</reference>
<dbReference type="Proteomes" id="UP000332933">
    <property type="component" value="Unassembled WGS sequence"/>
</dbReference>